<sequence>MAHAPGNNNNMVDILEHCRISPPSDLCTTTKILPLTFFDIFWLNWPSLSRVYFYDFPCSATEFTQKIVPNLKKSLASTLQHYYPFCGNLIIPTSLSTNTSPAIRYSDGDSVSVTVAELRSVVSEGFKYLSGNEAVEVDELMCLVPELPQGRGDENEKVSPVLSIQVTLFADQGFSIGFRNSHVVADGKSLYNFIRTWAVINAKQLSRDWDYENLDSLPVYDRSVIGDPKGMASIFLREILRQQVKNYAKAPSDVHKDDMVQATLVMDHLQIQGLKNLVSTQVPHASTFVVVCAYVWACMAKMRAAEGQEVEVDEHFVFAVDARARLDPPIAANYFGNAILPCWSTLKTIELAGEQGFRIAVKKIREGLDEKMKNEEGVLKGYDTIFDQIKAAKGQPKFGVAGSPKFDYYSTDFGWGKPKKYKVVSEKFSLTGSRDSEGALELGFCLSKDEMDAFTTIFTEGLIK</sequence>
<organism evidence="3 4">
    <name type="scientific">Daucus carota subsp. sativus</name>
    <name type="common">Carrot</name>
    <dbReference type="NCBI Taxonomy" id="79200"/>
    <lineage>
        <taxon>Eukaryota</taxon>
        <taxon>Viridiplantae</taxon>
        <taxon>Streptophyta</taxon>
        <taxon>Embryophyta</taxon>
        <taxon>Tracheophyta</taxon>
        <taxon>Spermatophyta</taxon>
        <taxon>Magnoliopsida</taxon>
        <taxon>eudicotyledons</taxon>
        <taxon>Gunneridae</taxon>
        <taxon>Pentapetalae</taxon>
        <taxon>asterids</taxon>
        <taxon>campanulids</taxon>
        <taxon>Apiales</taxon>
        <taxon>Apiaceae</taxon>
        <taxon>Apioideae</taxon>
        <taxon>Scandiceae</taxon>
        <taxon>Daucinae</taxon>
        <taxon>Daucus</taxon>
        <taxon>Daucus sect. Daucus</taxon>
    </lineage>
</organism>
<name>A0AAF0XJ93_DAUCS</name>
<evidence type="ECO:0000313" key="4">
    <source>
        <dbReference type="Proteomes" id="UP000077755"/>
    </source>
</evidence>
<keyword evidence="1" id="KW-0808">Transferase</keyword>
<evidence type="ECO:0000313" key="3">
    <source>
        <dbReference type="EMBL" id="WOH07441.1"/>
    </source>
</evidence>
<dbReference type="InterPro" id="IPR051504">
    <property type="entry name" value="Plant_metabolite_acyltrans"/>
</dbReference>
<reference evidence="3" key="2">
    <citation type="submission" date="2022-03" db="EMBL/GenBank/DDBJ databases">
        <title>Draft title - Genomic analysis of global carrot germplasm unveils the trajectory of domestication and the origin of high carotenoid orange carrot.</title>
        <authorList>
            <person name="Iorizzo M."/>
            <person name="Ellison S."/>
            <person name="Senalik D."/>
            <person name="Macko-Podgorni A."/>
            <person name="Grzebelus D."/>
            <person name="Bostan H."/>
            <person name="Rolling W."/>
            <person name="Curaba J."/>
            <person name="Simon P."/>
        </authorList>
    </citation>
    <scope>NUCLEOTIDE SEQUENCE</scope>
    <source>
        <tissue evidence="3">Leaf</tissue>
    </source>
</reference>
<evidence type="ECO:0000256" key="2">
    <source>
        <dbReference type="ARBA" id="ARBA00023315"/>
    </source>
</evidence>
<dbReference type="Proteomes" id="UP000077755">
    <property type="component" value="Chromosome 7"/>
</dbReference>
<proteinExistence type="predicted"/>
<keyword evidence="2" id="KW-0012">Acyltransferase</keyword>
<dbReference type="EMBL" id="CP093349">
    <property type="protein sequence ID" value="WOH07441.1"/>
    <property type="molecule type" value="Genomic_DNA"/>
</dbReference>
<evidence type="ECO:0000256" key="1">
    <source>
        <dbReference type="ARBA" id="ARBA00022679"/>
    </source>
</evidence>
<dbReference type="Gene3D" id="3.30.559.10">
    <property type="entry name" value="Chloramphenicol acetyltransferase-like domain"/>
    <property type="match status" value="2"/>
</dbReference>
<accession>A0AAF0XJ93</accession>
<gene>
    <name evidence="3" type="ORF">DCAR_0726871</name>
</gene>
<dbReference type="Pfam" id="PF02458">
    <property type="entry name" value="Transferase"/>
    <property type="match status" value="1"/>
</dbReference>
<dbReference type="PANTHER" id="PTHR31625">
    <property type="match status" value="1"/>
</dbReference>
<dbReference type="InterPro" id="IPR023213">
    <property type="entry name" value="CAT-like_dom_sf"/>
</dbReference>
<keyword evidence="4" id="KW-1185">Reference proteome</keyword>
<dbReference type="GO" id="GO:0016747">
    <property type="term" value="F:acyltransferase activity, transferring groups other than amino-acyl groups"/>
    <property type="evidence" value="ECO:0007669"/>
    <property type="project" value="UniProtKB-ARBA"/>
</dbReference>
<protein>
    <submittedName>
        <fullName evidence="3">Uncharacterized protein</fullName>
    </submittedName>
</protein>
<reference evidence="3" key="1">
    <citation type="journal article" date="2016" name="Nat. Genet.">
        <title>A high-quality carrot genome assembly provides new insights into carotenoid accumulation and asterid genome evolution.</title>
        <authorList>
            <person name="Iorizzo M."/>
            <person name="Ellison S."/>
            <person name="Senalik D."/>
            <person name="Zeng P."/>
            <person name="Satapoomin P."/>
            <person name="Huang J."/>
            <person name="Bowman M."/>
            <person name="Iovene M."/>
            <person name="Sanseverino W."/>
            <person name="Cavagnaro P."/>
            <person name="Yildiz M."/>
            <person name="Macko-Podgorni A."/>
            <person name="Moranska E."/>
            <person name="Grzebelus E."/>
            <person name="Grzebelus D."/>
            <person name="Ashrafi H."/>
            <person name="Zheng Z."/>
            <person name="Cheng S."/>
            <person name="Spooner D."/>
            <person name="Van Deynze A."/>
            <person name="Simon P."/>
        </authorList>
    </citation>
    <scope>NUCLEOTIDE SEQUENCE</scope>
    <source>
        <tissue evidence="3">Leaf</tissue>
    </source>
</reference>
<dbReference type="AlphaFoldDB" id="A0AAF0XJ93"/>